<dbReference type="GO" id="GO:0005313">
    <property type="term" value="F:L-glutamate transmembrane transporter activity"/>
    <property type="evidence" value="ECO:0007669"/>
    <property type="project" value="TreeGrafter"/>
</dbReference>
<dbReference type="InterPro" id="IPR050382">
    <property type="entry name" value="MFS_Na/Anion_cotransporter"/>
</dbReference>
<organism evidence="6 7">
    <name type="scientific">Calonectris borealis</name>
    <name type="common">Cory's shearwater</name>
    <dbReference type="NCBI Taxonomy" id="1323832"/>
    <lineage>
        <taxon>Eukaryota</taxon>
        <taxon>Metazoa</taxon>
        <taxon>Chordata</taxon>
        <taxon>Craniata</taxon>
        <taxon>Vertebrata</taxon>
        <taxon>Euteleostomi</taxon>
        <taxon>Archelosauria</taxon>
        <taxon>Archosauria</taxon>
        <taxon>Dinosauria</taxon>
        <taxon>Saurischia</taxon>
        <taxon>Theropoda</taxon>
        <taxon>Coelurosauria</taxon>
        <taxon>Aves</taxon>
        <taxon>Neognathae</taxon>
        <taxon>Neoaves</taxon>
        <taxon>Aequornithes</taxon>
        <taxon>Procellariiformes</taxon>
        <taxon>Procellariidae</taxon>
        <taxon>Calonectris</taxon>
    </lineage>
</organism>
<evidence type="ECO:0000256" key="2">
    <source>
        <dbReference type="ARBA" id="ARBA00022692"/>
    </source>
</evidence>
<keyword evidence="7" id="KW-1185">Reference proteome</keyword>
<dbReference type="GO" id="GO:0030672">
    <property type="term" value="C:synaptic vesicle membrane"/>
    <property type="evidence" value="ECO:0007669"/>
    <property type="project" value="TreeGrafter"/>
</dbReference>
<evidence type="ECO:0000256" key="4">
    <source>
        <dbReference type="ARBA" id="ARBA00023136"/>
    </source>
</evidence>
<evidence type="ECO:0000256" key="5">
    <source>
        <dbReference type="SAM" id="MobiDB-lite"/>
    </source>
</evidence>
<sequence>RALERRQEDAEGLELGPGGGSSGAPPHPPVLDCTCCGLPRRYGIAVLCAIGFCISFGIRCNLGVAVVSMVNGAHGQVRGAGGHGQVWGDWGDWAALGGMGGTGRSGGTREDGQPGGPLAGPPPPPRVFGLAIVSTSLLNMLIPAAARTHVGCVITVRVLQGLVE</sequence>
<dbReference type="GO" id="GO:0005326">
    <property type="term" value="F:neurotransmitter transmembrane transporter activity"/>
    <property type="evidence" value="ECO:0007669"/>
    <property type="project" value="TreeGrafter"/>
</dbReference>
<feature type="non-terminal residue" evidence="6">
    <location>
        <position position="1"/>
    </location>
</feature>
<evidence type="ECO:0000256" key="3">
    <source>
        <dbReference type="ARBA" id="ARBA00022989"/>
    </source>
</evidence>
<dbReference type="GO" id="GO:0060076">
    <property type="term" value="C:excitatory synapse"/>
    <property type="evidence" value="ECO:0007669"/>
    <property type="project" value="TreeGrafter"/>
</dbReference>
<evidence type="ECO:0000256" key="1">
    <source>
        <dbReference type="ARBA" id="ARBA00004141"/>
    </source>
</evidence>
<feature type="region of interest" description="Disordered" evidence="5">
    <location>
        <begin position="1"/>
        <end position="24"/>
    </location>
</feature>
<feature type="region of interest" description="Disordered" evidence="5">
    <location>
        <begin position="98"/>
        <end position="121"/>
    </location>
</feature>
<keyword evidence="3" id="KW-1133">Transmembrane helix</keyword>
<feature type="non-terminal residue" evidence="6">
    <location>
        <position position="164"/>
    </location>
</feature>
<gene>
    <name evidence="6" type="primary">Slc17a7</name>
    <name evidence="6" type="ORF">CALBOR_R12694</name>
</gene>
<proteinExistence type="predicted"/>
<dbReference type="EMBL" id="VZUG01048176">
    <property type="protein sequence ID" value="NXV98436.1"/>
    <property type="molecule type" value="Genomic_DNA"/>
</dbReference>
<name>A0A7L3Y9Y8_9AVES</name>
<protein>
    <submittedName>
        <fullName evidence="6">VGLU1 protein</fullName>
    </submittedName>
</protein>
<reference evidence="6 7" key="1">
    <citation type="submission" date="2019-09" db="EMBL/GenBank/DDBJ databases">
        <title>Bird 10,000 Genomes (B10K) Project - Family phase.</title>
        <authorList>
            <person name="Zhang G."/>
        </authorList>
    </citation>
    <scope>NUCLEOTIDE SEQUENCE [LARGE SCALE GENOMIC DNA]</scope>
    <source>
        <strain evidence="6">OUT-0025</strain>
        <tissue evidence="6">Blood</tissue>
    </source>
</reference>
<dbReference type="PANTHER" id="PTHR11662:SF456">
    <property type="entry name" value="VESICULAR GLUTAMATE TRANSPORTER, ISOFORM A"/>
    <property type="match status" value="1"/>
</dbReference>
<dbReference type="GO" id="GO:0050803">
    <property type="term" value="P:regulation of synapse structure or activity"/>
    <property type="evidence" value="ECO:0007669"/>
    <property type="project" value="TreeGrafter"/>
</dbReference>
<keyword evidence="2" id="KW-0812">Transmembrane</keyword>
<evidence type="ECO:0000313" key="7">
    <source>
        <dbReference type="Proteomes" id="UP000535403"/>
    </source>
</evidence>
<dbReference type="GO" id="GO:0098700">
    <property type="term" value="P:neurotransmitter loading into synaptic vesicle"/>
    <property type="evidence" value="ECO:0007669"/>
    <property type="project" value="TreeGrafter"/>
</dbReference>
<dbReference type="GO" id="GO:0035249">
    <property type="term" value="P:synaptic transmission, glutamatergic"/>
    <property type="evidence" value="ECO:0007669"/>
    <property type="project" value="TreeGrafter"/>
</dbReference>
<keyword evidence="4" id="KW-0472">Membrane</keyword>
<dbReference type="AlphaFoldDB" id="A0A7L3Y9Y8"/>
<comment type="subcellular location">
    <subcellularLocation>
        <location evidence="1">Membrane</location>
        <topology evidence="1">Multi-pass membrane protein</topology>
    </subcellularLocation>
</comment>
<accession>A0A7L3Y9Y8</accession>
<evidence type="ECO:0000313" key="6">
    <source>
        <dbReference type="EMBL" id="NXV98436.1"/>
    </source>
</evidence>
<comment type="caution">
    <text evidence="6">The sequence shown here is derived from an EMBL/GenBank/DDBJ whole genome shotgun (WGS) entry which is preliminary data.</text>
</comment>
<dbReference type="PANTHER" id="PTHR11662">
    <property type="entry name" value="SOLUTE CARRIER FAMILY 17"/>
    <property type="match status" value="1"/>
</dbReference>
<dbReference type="Proteomes" id="UP000535403">
    <property type="component" value="Unassembled WGS sequence"/>
</dbReference>